<dbReference type="RefSeq" id="WP_236284043.1">
    <property type="nucleotide sequence ID" value="NZ_CAKMMW010000001.1"/>
</dbReference>
<dbReference type="SUPFAM" id="SSF49373">
    <property type="entry name" value="Invasin/intimin cell-adhesion fragments"/>
    <property type="match status" value="1"/>
</dbReference>
<dbReference type="InterPro" id="IPR011013">
    <property type="entry name" value="Gal_mutarotase_sf_dom"/>
</dbReference>
<keyword evidence="8" id="KW-0624">Polysaccharide degradation</keyword>
<evidence type="ECO:0000256" key="1">
    <source>
        <dbReference type="ARBA" id="ARBA00004613"/>
    </source>
</evidence>
<evidence type="ECO:0000256" key="7">
    <source>
        <dbReference type="ARBA" id="ARBA00023277"/>
    </source>
</evidence>
<reference evidence="11" key="1">
    <citation type="submission" date="2022-01" db="EMBL/GenBank/DDBJ databases">
        <authorList>
            <person name="Criscuolo A."/>
        </authorList>
    </citation>
    <scope>NUCLEOTIDE SEQUENCE</scope>
    <source>
        <strain evidence="11">CIP111891</strain>
    </source>
</reference>
<evidence type="ECO:0000313" key="11">
    <source>
        <dbReference type="EMBL" id="CAH1192070.1"/>
    </source>
</evidence>
<feature type="region of interest" description="Disordered" evidence="9">
    <location>
        <begin position="1818"/>
        <end position="1853"/>
    </location>
</feature>
<dbReference type="InterPro" id="IPR003343">
    <property type="entry name" value="Big_2"/>
</dbReference>
<dbReference type="SUPFAM" id="SSF49899">
    <property type="entry name" value="Concanavalin A-like lectins/glucanases"/>
    <property type="match status" value="1"/>
</dbReference>
<dbReference type="Pfam" id="PF00395">
    <property type="entry name" value="SLH"/>
    <property type="match status" value="3"/>
</dbReference>
<protein>
    <recommendedName>
        <fullName evidence="10">SLH domain-containing protein</fullName>
    </recommendedName>
</protein>
<keyword evidence="5" id="KW-0136">Cellulose degradation</keyword>
<organism evidence="11 12">
    <name type="scientific">Paenibacillus allorhizoplanae</name>
    <dbReference type="NCBI Taxonomy" id="2905648"/>
    <lineage>
        <taxon>Bacteria</taxon>
        <taxon>Bacillati</taxon>
        <taxon>Bacillota</taxon>
        <taxon>Bacilli</taxon>
        <taxon>Bacillales</taxon>
        <taxon>Paenibacillaceae</taxon>
        <taxon>Paenibacillus</taxon>
    </lineage>
</organism>
<dbReference type="CDD" id="cd01083">
    <property type="entry name" value="GAG_Lyase"/>
    <property type="match status" value="1"/>
</dbReference>
<evidence type="ECO:0000256" key="2">
    <source>
        <dbReference type="ARBA" id="ARBA00006699"/>
    </source>
</evidence>
<dbReference type="EMBL" id="CAKMMW010000001">
    <property type="protein sequence ID" value="CAH1192070.1"/>
    <property type="molecule type" value="Genomic_DNA"/>
</dbReference>
<dbReference type="InterPro" id="IPR013320">
    <property type="entry name" value="ConA-like_dom_sf"/>
</dbReference>
<dbReference type="Pfam" id="PF02368">
    <property type="entry name" value="Big_2"/>
    <property type="match status" value="1"/>
</dbReference>
<dbReference type="Pfam" id="PF24517">
    <property type="entry name" value="CBM96"/>
    <property type="match status" value="2"/>
</dbReference>
<dbReference type="InterPro" id="IPR038970">
    <property type="entry name" value="Lyase_8"/>
</dbReference>
<feature type="compositionally biased region" description="Low complexity" evidence="9">
    <location>
        <begin position="1832"/>
        <end position="1850"/>
    </location>
</feature>
<comment type="subcellular location">
    <subcellularLocation>
        <location evidence="1">Secreted</location>
    </subcellularLocation>
</comment>
<dbReference type="NCBIfam" id="NF033679">
    <property type="entry name" value="DNRLRE_dom"/>
    <property type="match status" value="2"/>
</dbReference>
<dbReference type="SUPFAM" id="SSF48230">
    <property type="entry name" value="Chondroitin AC/alginate lyase"/>
    <property type="match status" value="1"/>
</dbReference>
<feature type="domain" description="SLH" evidence="10">
    <location>
        <begin position="2077"/>
        <end position="2136"/>
    </location>
</feature>
<dbReference type="PANTHER" id="PTHR38481">
    <property type="entry name" value="HYALURONATE LYASE"/>
    <property type="match status" value="1"/>
</dbReference>
<sequence length="2267" mass="245717">MEIFARRGLSAVLALTIVISMFAGLGVPIAKASAQQYNVIASQDNFVRKTVSSPDYSNMINGGDGANKPQYLNVKEATREAYLQFNLTNYPEHITSATLYLYGRNSETAPNTVTAKVYGVNTPNADNWNEGTITWNTKPSLGNNVIGSMTFPPNLSGSAWASLDVTAFIQSELTANKIATFAVAGSNALIRLESHTTSVNDTTGQKAKPYLVINGTPALKTVTLQSDASSIGLGQTTNLTQTGMLDTNTLANLSGATVQYSSDSPHIVIDNPSVGVARAVSNGTANITASVTLDGVTKTATILLTADGAAPAEVTSLSGSLVNGEYTLTWTDPVDADYAGVSIYNGSTILGTVAKGNGAFQAANLNAGQSYTFTLKTTDMAGNLSTGTSYTFVYEELNILKEVILSPSTDMVKPGQTVLFTVSGKMKDGSTADLSQANVTYVSNSGSLAFASAGNSVANAVYAGPAHIKAIVSLDGITQESSPVLIRVYPVAQDQYDELRLKYAQKLTGYDPDDSYDVNDPDINLIIRSLDGNAKNYWDSLNMTTYTWADLTSTTKSVELATASSRLRAMSKAWATYGSVYYQNEAMLHDIIESWDRFNATRYNENIAMYDNWFDWRVNVPNNINDSMILLYETIPYSAHPDLIDKLNRGIDKFDPSASYTGANRVYISKAIILRGITGKNSGRIQMGSEGLTDVFPNVKSGDGFYDDGSFIQHDYFPYAGGYGKALLQDITDTLWLVSGSEWDNEDPQKSNIFDWYFEAFDPNMYEGQIINAIDGREISREYTFLGYGIVNALLTQIELAGNPFVDRQKSAIKYHIENASVRSFLSTSTIWSMQKAKKILNDPTVQAYTPPSGNFNFYNQDNVVHRGNDWLYSISMHSDRIANYETVSNENLKGWYEADGMTQLYLDPLDYLSVFWTTVDPSRLPGITVDRDVNRPAATSANRPYVDISKFAGDGELMTNNWTGGVSMDREYGTAGMDFKQHHYSDMDVSAKKSWFMFDDEIVALGAGINSSSDRPIETIVDNRPLNATGDNALTVNGTVDHTSMGQQTQLDDTQWIHLDGTGGYVFPGGSDVQMLREEREGKSKDINEKFFFPGYDEFNSVNRATNWSWLREDRTHYTLTGTELQITSQQGTLREGANSTPNLFQTAAPKEDFYLTTSLDFTPTQQGQEAGIIIRKDDDNYVSVAKGMTAQGSRIIAVNEIGGIAQAVDFPIPTAVTGDVFLKIDKSGDQYTVYASGSEASWGEPLYTFTNSLAGTDRLNMGVKMGLYAQSGTGTNIEAMASFDFFHIWHTRNYMTLWLNHDVQPHDAAYSYIQLPKKDAADVAAYSATPDVTILSNTSDVQAATDTTLGITGMNFWKRGILGSVKANDPSSLMVKEAGNELQLAVSDPSHKQNKISFEIKKQGIGVISKDSTVTVLQLSPTIKFEVDTTIDPGKTHNVSFTFDPSTEVTDFTIPVLDSAEFDAEFRVLGIGSSTAVVLNATLDDQGAVDVSQAGVSYSSSNETVAVVDSAGTITAISPGTAEIEAVVDLNGVTKTAKVQVLVPSANPTATTRFPGKDTFVRSGIYQEDTYGNDTKLYVKNAGGDDFREAYFTFDLSGIAGEIESVKFHATGKLEDTGGTFVDTVVKPVLTSWDEASAKYTNKPSLGKAISGENRFTSIEADKSYDITNFAREQLRNGSTLDLALVQEVLVGRKMFVYSSENTNKQPYLEVVTHTYDRTVHDASIDPIAVNFDKNVDSAEFKDIAIAVSLNGNRLESISDGSTTLVEGRDYSVVGNRVTLKKAYLVAQMLGSLALEFEFSAGADVSLVVTITDTTPLPSAGGGEPDEESSSAPSAPTTPVTPSDSDPVLVNDVDGVKVTGEGETETRPDGTKIIKLQVSSETLTQAFERIEGQSRQMITIHVDAEYAGMSVVLPASAITQAANNTPLAAISIQAGKYGYVLPVKAIQLADAAKSLGTDVKDLKIVVSIMQVDDTESKAIEDSSRVAGVKLLAAPVDFHVSVEGNGKSQVIDNFGSTYVSRSVVIDGSVDIDQTTVLLYDPATGSLTFVPATFKVKDGQTTVTIIRNGNSIYTIAETNKSFMDLGQHWAKADIEQLASKMIVNGVSKDVFSPDRRMTRAEFVTLLVRGLGLTEDRSALRFADISSRDWFAGSIGAAVKARLIDGFEDGTFQPDETLTREQLAVLMVRAMATVNGKEKASVNSKRILNQFTDRNAISNWAVTAVGEALNMNIMSGMTDTAFEPSTEATRAQAAVMMKRVLQHLGFMN</sequence>
<dbReference type="Gene3D" id="2.60.220.10">
    <property type="entry name" value="Polysaccharide lyase family 8-like, C-terminal"/>
    <property type="match status" value="1"/>
</dbReference>
<dbReference type="InterPro" id="IPR008964">
    <property type="entry name" value="Invasin/intimin_cell_adhesion"/>
</dbReference>
<comment type="caution">
    <text evidence="11">The sequence shown here is derived from an EMBL/GenBank/DDBJ whole genome shotgun (WGS) entry which is preliminary data.</text>
</comment>
<dbReference type="InterPro" id="IPR004103">
    <property type="entry name" value="Lyase_8_C"/>
</dbReference>
<evidence type="ECO:0000256" key="8">
    <source>
        <dbReference type="ARBA" id="ARBA00023326"/>
    </source>
</evidence>
<dbReference type="InterPro" id="IPR041542">
    <property type="entry name" value="GH43_C2"/>
</dbReference>
<accession>A0ABN8FTC8</accession>
<dbReference type="InterPro" id="IPR003159">
    <property type="entry name" value="Lyase_8_central_dom"/>
</dbReference>
<dbReference type="InterPro" id="IPR001119">
    <property type="entry name" value="SLH_dom"/>
</dbReference>
<dbReference type="Proteomes" id="UP000838821">
    <property type="component" value="Unassembled WGS sequence"/>
</dbReference>
<dbReference type="SUPFAM" id="SSF74650">
    <property type="entry name" value="Galactose mutarotase-like"/>
    <property type="match status" value="2"/>
</dbReference>
<dbReference type="SMART" id="SM00635">
    <property type="entry name" value="BID_2"/>
    <property type="match status" value="3"/>
</dbReference>
<dbReference type="InterPro" id="IPR055372">
    <property type="entry name" value="CBM96"/>
</dbReference>
<dbReference type="Pfam" id="PF02884">
    <property type="entry name" value="Lyase_8_C"/>
    <property type="match status" value="1"/>
</dbReference>
<dbReference type="InterPro" id="IPR008929">
    <property type="entry name" value="Chondroitin_lyas"/>
</dbReference>
<dbReference type="Gene3D" id="2.60.120.200">
    <property type="match status" value="1"/>
</dbReference>
<dbReference type="Gene3D" id="2.60.40.1080">
    <property type="match status" value="3"/>
</dbReference>
<evidence type="ECO:0000256" key="6">
    <source>
        <dbReference type="ARBA" id="ARBA00023239"/>
    </source>
</evidence>
<dbReference type="Pfam" id="PF03442">
    <property type="entry name" value="CBM_X2"/>
    <property type="match status" value="1"/>
</dbReference>
<keyword evidence="7" id="KW-0119">Carbohydrate metabolism</keyword>
<comment type="similarity">
    <text evidence="2">Belongs to the polysaccharide lyase 8 family.</text>
</comment>
<keyword evidence="3" id="KW-0964">Secreted</keyword>
<feature type="domain" description="SLH" evidence="10">
    <location>
        <begin position="2137"/>
        <end position="2200"/>
    </location>
</feature>
<dbReference type="InterPro" id="IPR005102">
    <property type="entry name" value="Carbo-bd_X2"/>
</dbReference>
<proteinExistence type="inferred from homology"/>
<dbReference type="InterPro" id="IPR013783">
    <property type="entry name" value="Ig-like_fold"/>
</dbReference>
<name>A0ABN8FTC8_9BACL</name>
<dbReference type="Pfam" id="PF08124">
    <property type="entry name" value="Lyase_8_N"/>
    <property type="match status" value="1"/>
</dbReference>
<evidence type="ECO:0000259" key="10">
    <source>
        <dbReference type="PROSITE" id="PS51272"/>
    </source>
</evidence>
<dbReference type="Pfam" id="PF02278">
    <property type="entry name" value="Lyase_8"/>
    <property type="match status" value="1"/>
</dbReference>
<dbReference type="PANTHER" id="PTHR38481:SF1">
    <property type="entry name" value="HYALURONATE LYASE"/>
    <property type="match status" value="1"/>
</dbReference>
<evidence type="ECO:0000256" key="5">
    <source>
        <dbReference type="ARBA" id="ARBA00023001"/>
    </source>
</evidence>
<dbReference type="Gene3D" id="1.50.10.100">
    <property type="entry name" value="Chondroitin AC/alginate lyase"/>
    <property type="match status" value="1"/>
</dbReference>
<dbReference type="Pfam" id="PF17851">
    <property type="entry name" value="GH43_C2"/>
    <property type="match status" value="1"/>
</dbReference>
<keyword evidence="6" id="KW-0456">Lyase</keyword>
<dbReference type="InterPro" id="IPR012970">
    <property type="entry name" value="Lyase_8_alpha_N"/>
</dbReference>
<dbReference type="InterPro" id="IPR014756">
    <property type="entry name" value="Ig_E-set"/>
</dbReference>
<evidence type="ECO:0000256" key="9">
    <source>
        <dbReference type="SAM" id="MobiDB-lite"/>
    </source>
</evidence>
<evidence type="ECO:0000313" key="12">
    <source>
        <dbReference type="Proteomes" id="UP000838821"/>
    </source>
</evidence>
<keyword evidence="12" id="KW-1185">Reference proteome</keyword>
<dbReference type="Gene3D" id="2.70.98.10">
    <property type="match status" value="1"/>
</dbReference>
<dbReference type="InterPro" id="IPR011071">
    <property type="entry name" value="Lyase_8-like_C"/>
</dbReference>
<dbReference type="PROSITE" id="PS51272">
    <property type="entry name" value="SLH"/>
    <property type="match status" value="3"/>
</dbReference>
<dbReference type="InterPro" id="IPR014718">
    <property type="entry name" value="GH-type_carb-bd"/>
</dbReference>
<evidence type="ECO:0000256" key="3">
    <source>
        <dbReference type="ARBA" id="ARBA00022525"/>
    </source>
</evidence>
<evidence type="ECO:0000256" key="4">
    <source>
        <dbReference type="ARBA" id="ARBA00022729"/>
    </source>
</evidence>
<dbReference type="Gene3D" id="2.60.40.10">
    <property type="entry name" value="Immunoglobulins"/>
    <property type="match status" value="2"/>
</dbReference>
<dbReference type="SUPFAM" id="SSF49863">
    <property type="entry name" value="Hyaluronate lyase-like, C-terminal domain"/>
    <property type="match status" value="1"/>
</dbReference>
<dbReference type="SUPFAM" id="SSF81296">
    <property type="entry name" value="E set domains"/>
    <property type="match status" value="1"/>
</dbReference>
<gene>
    <name evidence="11" type="ORF">PAECIP111891_00192</name>
</gene>
<feature type="domain" description="SLH" evidence="10">
    <location>
        <begin position="2207"/>
        <end position="2267"/>
    </location>
</feature>
<keyword evidence="4" id="KW-0732">Signal</keyword>